<evidence type="ECO:0000313" key="2">
    <source>
        <dbReference type="EMBL" id="EEF35615.1"/>
    </source>
</evidence>
<gene>
    <name evidence="2" type="ORF">RCOM_1292330</name>
</gene>
<organism evidence="2 3">
    <name type="scientific">Ricinus communis</name>
    <name type="common">Castor bean</name>
    <dbReference type="NCBI Taxonomy" id="3988"/>
    <lineage>
        <taxon>Eukaryota</taxon>
        <taxon>Viridiplantae</taxon>
        <taxon>Streptophyta</taxon>
        <taxon>Embryophyta</taxon>
        <taxon>Tracheophyta</taxon>
        <taxon>Spermatophyta</taxon>
        <taxon>Magnoliopsida</taxon>
        <taxon>eudicotyledons</taxon>
        <taxon>Gunneridae</taxon>
        <taxon>Pentapetalae</taxon>
        <taxon>rosids</taxon>
        <taxon>fabids</taxon>
        <taxon>Malpighiales</taxon>
        <taxon>Euphorbiaceae</taxon>
        <taxon>Acalyphoideae</taxon>
        <taxon>Acalypheae</taxon>
        <taxon>Ricinus</taxon>
    </lineage>
</organism>
<protein>
    <submittedName>
        <fullName evidence="2">Uncharacterized protein</fullName>
    </submittedName>
</protein>
<evidence type="ECO:0000313" key="3">
    <source>
        <dbReference type="Proteomes" id="UP000008311"/>
    </source>
</evidence>
<evidence type="ECO:0000256" key="1">
    <source>
        <dbReference type="SAM" id="MobiDB-lite"/>
    </source>
</evidence>
<keyword evidence="3" id="KW-1185">Reference proteome</keyword>
<accession>B9SL92</accession>
<dbReference type="Proteomes" id="UP000008311">
    <property type="component" value="Unassembled WGS sequence"/>
</dbReference>
<feature type="compositionally biased region" description="Low complexity" evidence="1">
    <location>
        <begin position="1"/>
        <end position="15"/>
    </location>
</feature>
<reference evidence="3" key="1">
    <citation type="journal article" date="2010" name="Nat. Biotechnol.">
        <title>Draft genome sequence of the oilseed species Ricinus communis.</title>
        <authorList>
            <person name="Chan A.P."/>
            <person name="Crabtree J."/>
            <person name="Zhao Q."/>
            <person name="Lorenzi H."/>
            <person name="Orvis J."/>
            <person name="Puiu D."/>
            <person name="Melake-Berhan A."/>
            <person name="Jones K.M."/>
            <person name="Redman J."/>
            <person name="Chen G."/>
            <person name="Cahoon E.B."/>
            <person name="Gedil M."/>
            <person name="Stanke M."/>
            <person name="Haas B.J."/>
            <person name="Wortman J.R."/>
            <person name="Fraser-Liggett C.M."/>
            <person name="Ravel J."/>
            <person name="Rabinowicz P.D."/>
        </authorList>
    </citation>
    <scope>NUCLEOTIDE SEQUENCE [LARGE SCALE GENOMIC DNA]</scope>
    <source>
        <strain evidence="3">cv. Hale</strain>
    </source>
</reference>
<feature type="region of interest" description="Disordered" evidence="1">
    <location>
        <begin position="1"/>
        <end position="22"/>
    </location>
</feature>
<name>B9SL92_RICCO</name>
<dbReference type="InParanoid" id="B9SL92"/>
<dbReference type="AlphaFoldDB" id="B9SL92"/>
<proteinExistence type="predicted"/>
<dbReference type="EMBL" id="EQ974013">
    <property type="protein sequence ID" value="EEF35615.1"/>
    <property type="molecule type" value="Genomic_DNA"/>
</dbReference>
<sequence>MDGNSSTSGFSKSGNSGFGKSGDLSFSKVAIFSNGGNSTKKAVQALEARIGSSDKPWMVQMTTYFQEMRAISTIGMARLCLVIMTEYAKLL</sequence>